<dbReference type="KEGG" id="ure:UREG_00334"/>
<organism evidence="1 2">
    <name type="scientific">Uncinocarpus reesii (strain UAMH 1704)</name>
    <dbReference type="NCBI Taxonomy" id="336963"/>
    <lineage>
        <taxon>Eukaryota</taxon>
        <taxon>Fungi</taxon>
        <taxon>Dikarya</taxon>
        <taxon>Ascomycota</taxon>
        <taxon>Pezizomycotina</taxon>
        <taxon>Eurotiomycetes</taxon>
        <taxon>Eurotiomycetidae</taxon>
        <taxon>Onygenales</taxon>
        <taxon>Onygenaceae</taxon>
        <taxon>Uncinocarpus</taxon>
    </lineage>
</organism>
<dbReference type="HOGENOM" id="CLU_1469271_0_0_1"/>
<evidence type="ECO:0000313" key="1">
    <source>
        <dbReference type="EMBL" id="EEP75488.1"/>
    </source>
</evidence>
<dbReference type="EMBL" id="CH476615">
    <property type="protein sequence ID" value="EEP75488.1"/>
    <property type="molecule type" value="Genomic_DNA"/>
</dbReference>
<proteinExistence type="predicted"/>
<dbReference type="GeneID" id="8439091"/>
<sequence length="184" mass="20402">MARVREEKGALVTKHHGKGSLEHAAWPEHPEVLCLICGGKGAWSGQPIKALVSRGRVVASSAKNAVAYFIQTQKGSNVKVFATETQTVEAWLCLRIKHNQHRPSLRTVLDQSPFRLYLDEGMIIVFSSRTPVMETKDMVTSGVLFLASRAVIEVNTLDENDLLPIQPPGLWISDQMAKGPFRRT</sequence>
<name>C4JKM0_UNCRE</name>
<dbReference type="AlphaFoldDB" id="C4JKM0"/>
<gene>
    <name evidence="1" type="ORF">UREG_00334</name>
</gene>
<dbReference type="Proteomes" id="UP000002058">
    <property type="component" value="Unassembled WGS sequence"/>
</dbReference>
<protein>
    <submittedName>
        <fullName evidence="1">Uncharacterized protein</fullName>
    </submittedName>
</protein>
<keyword evidence="2" id="KW-1185">Reference proteome</keyword>
<accession>C4JKM0</accession>
<evidence type="ECO:0000313" key="2">
    <source>
        <dbReference type="Proteomes" id="UP000002058"/>
    </source>
</evidence>
<dbReference type="VEuPathDB" id="FungiDB:UREG_00334"/>
<reference evidence="2" key="1">
    <citation type="journal article" date="2009" name="Genome Res.">
        <title>Comparative genomic analyses of the human fungal pathogens Coccidioides and their relatives.</title>
        <authorList>
            <person name="Sharpton T.J."/>
            <person name="Stajich J.E."/>
            <person name="Rounsley S.D."/>
            <person name="Gardner M.J."/>
            <person name="Wortman J.R."/>
            <person name="Jordar V.S."/>
            <person name="Maiti R."/>
            <person name="Kodira C.D."/>
            <person name="Neafsey D.E."/>
            <person name="Zeng Q."/>
            <person name="Hung C.-Y."/>
            <person name="McMahan C."/>
            <person name="Muszewska A."/>
            <person name="Grynberg M."/>
            <person name="Mandel M.A."/>
            <person name="Kellner E.M."/>
            <person name="Barker B.M."/>
            <person name="Galgiani J.N."/>
            <person name="Orbach M.J."/>
            <person name="Kirkland T.N."/>
            <person name="Cole G.T."/>
            <person name="Henn M.R."/>
            <person name="Birren B.W."/>
            <person name="Taylor J.W."/>
        </authorList>
    </citation>
    <scope>NUCLEOTIDE SEQUENCE [LARGE SCALE GENOMIC DNA]</scope>
    <source>
        <strain evidence="2">UAMH 1704</strain>
    </source>
</reference>
<dbReference type="RefSeq" id="XP_002540821.1">
    <property type="nucleotide sequence ID" value="XM_002540775.1"/>
</dbReference>
<dbReference type="InParanoid" id="C4JKM0"/>